<protein>
    <submittedName>
        <fullName evidence="2">Uncharacterized protein</fullName>
    </submittedName>
</protein>
<feature type="region of interest" description="Disordered" evidence="1">
    <location>
        <begin position="129"/>
        <end position="160"/>
    </location>
</feature>
<accession>A0AAN6UMT4</accession>
<name>A0AAN6UMT4_9PEZI</name>
<evidence type="ECO:0000313" key="3">
    <source>
        <dbReference type="Proteomes" id="UP001304895"/>
    </source>
</evidence>
<proteinExistence type="predicted"/>
<evidence type="ECO:0000256" key="1">
    <source>
        <dbReference type="SAM" id="MobiDB-lite"/>
    </source>
</evidence>
<evidence type="ECO:0000313" key="2">
    <source>
        <dbReference type="EMBL" id="KAK4135927.1"/>
    </source>
</evidence>
<reference evidence="2" key="1">
    <citation type="journal article" date="2023" name="Mol. Phylogenet. Evol.">
        <title>Genome-scale phylogeny and comparative genomics of the fungal order Sordariales.</title>
        <authorList>
            <person name="Hensen N."/>
            <person name="Bonometti L."/>
            <person name="Westerberg I."/>
            <person name="Brannstrom I.O."/>
            <person name="Guillou S."/>
            <person name="Cros-Aarteil S."/>
            <person name="Calhoun S."/>
            <person name="Haridas S."/>
            <person name="Kuo A."/>
            <person name="Mondo S."/>
            <person name="Pangilinan J."/>
            <person name="Riley R."/>
            <person name="LaButti K."/>
            <person name="Andreopoulos B."/>
            <person name="Lipzen A."/>
            <person name="Chen C."/>
            <person name="Yan M."/>
            <person name="Daum C."/>
            <person name="Ng V."/>
            <person name="Clum A."/>
            <person name="Steindorff A."/>
            <person name="Ohm R.A."/>
            <person name="Martin F."/>
            <person name="Silar P."/>
            <person name="Natvig D.O."/>
            <person name="Lalanne C."/>
            <person name="Gautier V."/>
            <person name="Ament-Velasquez S.L."/>
            <person name="Kruys A."/>
            <person name="Hutchinson M.I."/>
            <person name="Powell A.J."/>
            <person name="Barry K."/>
            <person name="Miller A.N."/>
            <person name="Grigoriev I.V."/>
            <person name="Debuchy R."/>
            <person name="Gladieux P."/>
            <person name="Hiltunen Thoren M."/>
            <person name="Johannesson H."/>
        </authorList>
    </citation>
    <scope>NUCLEOTIDE SEQUENCE</scope>
    <source>
        <strain evidence="2">CBS 123565</strain>
    </source>
</reference>
<sequence>MCGFSSVGHRGRLQVPVGGMPKTPQPSKCPGQPHPTLGVQLYTDTEEPPWPSPIPVYFQHKLAPLQPPSMFGILLGMAAWQGRFQISSVCHVKPRTSSMARSLCVSLGTISIPAAPTKTDVRAPTHGSIVENKPQQGSFPPRAAKHYTTGPEDGNRSENARAGCGSARLLHFEVPTGDLIMEDDVIIACL</sequence>
<feature type="region of interest" description="Disordered" evidence="1">
    <location>
        <begin position="1"/>
        <end position="33"/>
    </location>
</feature>
<dbReference type="Proteomes" id="UP001304895">
    <property type="component" value="Unassembled WGS sequence"/>
</dbReference>
<gene>
    <name evidence="2" type="ORF">BT67DRAFT_493726</name>
</gene>
<dbReference type="AlphaFoldDB" id="A0AAN6UMT4"/>
<dbReference type="EMBL" id="MU853405">
    <property type="protein sequence ID" value="KAK4135927.1"/>
    <property type="molecule type" value="Genomic_DNA"/>
</dbReference>
<organism evidence="2 3">
    <name type="scientific">Trichocladium antarcticum</name>
    <dbReference type="NCBI Taxonomy" id="1450529"/>
    <lineage>
        <taxon>Eukaryota</taxon>
        <taxon>Fungi</taxon>
        <taxon>Dikarya</taxon>
        <taxon>Ascomycota</taxon>
        <taxon>Pezizomycotina</taxon>
        <taxon>Sordariomycetes</taxon>
        <taxon>Sordariomycetidae</taxon>
        <taxon>Sordariales</taxon>
        <taxon>Chaetomiaceae</taxon>
        <taxon>Trichocladium</taxon>
    </lineage>
</organism>
<keyword evidence="3" id="KW-1185">Reference proteome</keyword>
<comment type="caution">
    <text evidence="2">The sequence shown here is derived from an EMBL/GenBank/DDBJ whole genome shotgun (WGS) entry which is preliminary data.</text>
</comment>
<reference evidence="2" key="2">
    <citation type="submission" date="2023-05" db="EMBL/GenBank/DDBJ databases">
        <authorList>
            <consortium name="Lawrence Berkeley National Laboratory"/>
            <person name="Steindorff A."/>
            <person name="Hensen N."/>
            <person name="Bonometti L."/>
            <person name="Westerberg I."/>
            <person name="Brannstrom I.O."/>
            <person name="Guillou S."/>
            <person name="Cros-Aarteil S."/>
            <person name="Calhoun S."/>
            <person name="Haridas S."/>
            <person name="Kuo A."/>
            <person name="Mondo S."/>
            <person name="Pangilinan J."/>
            <person name="Riley R."/>
            <person name="Labutti K."/>
            <person name="Andreopoulos B."/>
            <person name="Lipzen A."/>
            <person name="Chen C."/>
            <person name="Yanf M."/>
            <person name="Daum C."/>
            <person name="Ng V."/>
            <person name="Clum A."/>
            <person name="Ohm R."/>
            <person name="Martin F."/>
            <person name="Silar P."/>
            <person name="Natvig D."/>
            <person name="Lalanne C."/>
            <person name="Gautier V."/>
            <person name="Ament-Velasquez S.L."/>
            <person name="Kruys A."/>
            <person name="Hutchinson M.I."/>
            <person name="Powell A.J."/>
            <person name="Barry K."/>
            <person name="Miller A.N."/>
            <person name="Grigoriev I.V."/>
            <person name="Debuchy R."/>
            <person name="Gladieux P."/>
            <person name="Thoren M.H."/>
            <person name="Johannesson H."/>
        </authorList>
    </citation>
    <scope>NUCLEOTIDE SEQUENCE</scope>
    <source>
        <strain evidence="2">CBS 123565</strain>
    </source>
</reference>